<dbReference type="EMBL" id="MN740762">
    <property type="protein sequence ID" value="QHS82086.1"/>
    <property type="molecule type" value="Genomic_DNA"/>
</dbReference>
<dbReference type="GO" id="GO:0006167">
    <property type="term" value="P:AMP biosynthetic process"/>
    <property type="evidence" value="ECO:0007669"/>
    <property type="project" value="TreeGrafter"/>
</dbReference>
<dbReference type="InterPro" id="IPR015797">
    <property type="entry name" value="NUDIX_hydrolase-like_dom_sf"/>
</dbReference>
<feature type="domain" description="CCHC-type" evidence="2">
    <location>
        <begin position="9"/>
        <end position="23"/>
    </location>
</feature>
<dbReference type="InterPro" id="IPR051325">
    <property type="entry name" value="Nudix_hydrolase_domain"/>
</dbReference>
<sequence length="266" mass="31630">MNNKTMSICNNCGKSGHLFHQCKLPITSYGIIVFRCSKEGLQFLMLRRKDSFGYIDFIRGKYSPYNIYQVQNIINEMSLDEKKRLLTETFDNLWKNMWAETLNSQYKNEKQISSKKFDIILSGVQVDTEIITLKDLIDKSNTEWSETEWEFPKGRRNFKEKDLECALREFKEETGISENKIVIVENVLPFEEIFIGSNHKAYKHKYFLAYMNDLEDNLNNFQVSEVSKLEWKNIDQCLESIRPYNLEKKELIKNINKVLQEYRLYS</sequence>
<dbReference type="GO" id="GO:0008270">
    <property type="term" value="F:zinc ion binding"/>
    <property type="evidence" value="ECO:0007669"/>
    <property type="project" value="InterPro"/>
</dbReference>
<dbReference type="Gene3D" id="3.90.79.10">
    <property type="entry name" value="Nucleoside Triphosphate Pyrophosphohydrolase"/>
    <property type="match status" value="1"/>
</dbReference>
<evidence type="ECO:0000256" key="1">
    <source>
        <dbReference type="ARBA" id="ARBA00022801"/>
    </source>
</evidence>
<protein>
    <recommendedName>
        <fullName evidence="5">Nudix hydrolase domain-containing protein</fullName>
    </recommendedName>
</protein>
<dbReference type="PROSITE" id="PS00893">
    <property type="entry name" value="NUDIX_BOX"/>
    <property type="match status" value="1"/>
</dbReference>
<keyword evidence="1" id="KW-0378">Hydrolase</keyword>
<evidence type="ECO:0000259" key="2">
    <source>
        <dbReference type="PROSITE" id="PS50158"/>
    </source>
</evidence>
<dbReference type="InterPro" id="IPR036875">
    <property type="entry name" value="Znf_CCHC_sf"/>
</dbReference>
<dbReference type="PROSITE" id="PS50158">
    <property type="entry name" value="ZF_CCHC"/>
    <property type="match status" value="1"/>
</dbReference>
<dbReference type="PROSITE" id="PS51462">
    <property type="entry name" value="NUDIX"/>
    <property type="match status" value="1"/>
</dbReference>
<dbReference type="GO" id="GO:0004081">
    <property type="term" value="F:bis(5'-nucleosyl)-tetraphosphatase (asymmetrical) activity"/>
    <property type="evidence" value="ECO:0007669"/>
    <property type="project" value="TreeGrafter"/>
</dbReference>
<dbReference type="GO" id="GO:0006754">
    <property type="term" value="P:ATP biosynthetic process"/>
    <property type="evidence" value="ECO:0007669"/>
    <property type="project" value="TreeGrafter"/>
</dbReference>
<reference evidence="4" key="1">
    <citation type="journal article" date="2020" name="Nature">
        <title>Giant virus diversity and host interactions through global metagenomics.</title>
        <authorList>
            <person name="Schulz F."/>
            <person name="Roux S."/>
            <person name="Paez-Espino D."/>
            <person name="Jungbluth S."/>
            <person name="Walsh D.A."/>
            <person name="Denef V.J."/>
            <person name="McMahon K.D."/>
            <person name="Konstantinidis K.T."/>
            <person name="Eloe-Fadrosh E.A."/>
            <person name="Kyrpides N.C."/>
            <person name="Woyke T."/>
        </authorList>
    </citation>
    <scope>NUCLEOTIDE SEQUENCE</scope>
    <source>
        <strain evidence="4">GVMAG-S-1101165-79</strain>
    </source>
</reference>
<dbReference type="PANTHER" id="PTHR21340:SF0">
    <property type="entry name" value="BIS(5'-NUCLEOSYL)-TETRAPHOSPHATASE [ASYMMETRICAL]"/>
    <property type="match status" value="1"/>
</dbReference>
<dbReference type="AlphaFoldDB" id="A0A6C0AR60"/>
<dbReference type="Pfam" id="PF00293">
    <property type="entry name" value="NUDIX"/>
    <property type="match status" value="1"/>
</dbReference>
<dbReference type="InterPro" id="IPR020084">
    <property type="entry name" value="NUDIX_hydrolase_CS"/>
</dbReference>
<dbReference type="SUPFAM" id="SSF57756">
    <property type="entry name" value="Retrovirus zinc finger-like domains"/>
    <property type="match status" value="1"/>
</dbReference>
<dbReference type="InterPro" id="IPR001878">
    <property type="entry name" value="Znf_CCHC"/>
</dbReference>
<dbReference type="SUPFAM" id="SSF55811">
    <property type="entry name" value="Nudix"/>
    <property type="match status" value="1"/>
</dbReference>
<accession>A0A6C0AR60</accession>
<organism evidence="4">
    <name type="scientific">viral metagenome</name>
    <dbReference type="NCBI Taxonomy" id="1070528"/>
    <lineage>
        <taxon>unclassified sequences</taxon>
        <taxon>metagenomes</taxon>
        <taxon>organismal metagenomes</taxon>
    </lineage>
</organism>
<proteinExistence type="predicted"/>
<dbReference type="InterPro" id="IPR000086">
    <property type="entry name" value="NUDIX_hydrolase_dom"/>
</dbReference>
<dbReference type="GO" id="GO:0003676">
    <property type="term" value="F:nucleic acid binding"/>
    <property type="evidence" value="ECO:0007669"/>
    <property type="project" value="InterPro"/>
</dbReference>
<evidence type="ECO:0000259" key="3">
    <source>
        <dbReference type="PROSITE" id="PS51462"/>
    </source>
</evidence>
<feature type="domain" description="Nudix hydrolase" evidence="3">
    <location>
        <begin position="24"/>
        <end position="256"/>
    </location>
</feature>
<evidence type="ECO:0008006" key="5">
    <source>
        <dbReference type="Google" id="ProtNLM"/>
    </source>
</evidence>
<evidence type="ECO:0000313" key="4">
    <source>
        <dbReference type="EMBL" id="QHS82086.1"/>
    </source>
</evidence>
<dbReference type="PANTHER" id="PTHR21340">
    <property type="entry name" value="DIADENOSINE 5,5-P1,P4-TETRAPHOSPHATE PYROPHOSPHOHYDROLASE MUTT"/>
    <property type="match status" value="1"/>
</dbReference>
<name>A0A6C0AR60_9ZZZZ</name>